<dbReference type="PATRIC" id="fig|880157.4.peg.2202"/>
<dbReference type="OrthoDB" id="9808744at2"/>
<dbReference type="InterPro" id="IPR003477">
    <property type="entry name" value="PemK-like"/>
</dbReference>
<dbReference type="EMBL" id="LFCV01000064">
    <property type="protein sequence ID" value="KMJ45106.1"/>
    <property type="molecule type" value="Genomic_DNA"/>
</dbReference>
<dbReference type="Gene3D" id="2.30.30.110">
    <property type="match status" value="1"/>
</dbReference>
<reference evidence="1 2" key="1">
    <citation type="submission" date="2015-06" db="EMBL/GenBank/DDBJ databases">
        <title>Draft Whole-Genome Sequence of the Entomopathogenic Bacterium Xenorhabdus khoisanae.</title>
        <authorList>
            <person name="Naidoo S."/>
            <person name="Featherston J."/>
            <person name="Gray V.M."/>
        </authorList>
    </citation>
    <scope>NUCLEOTIDE SEQUENCE [LARGE SCALE GENOMIC DNA]</scope>
    <source>
        <strain evidence="1 2">MCB</strain>
    </source>
</reference>
<accession>A0A0J5FS56</accession>
<dbReference type="PANTHER" id="PTHR33988:SF3">
    <property type="entry name" value="ENDORIBONUCLEASE TOXIN CHPB-RELATED"/>
    <property type="match status" value="1"/>
</dbReference>
<dbReference type="InterPro" id="IPR011067">
    <property type="entry name" value="Plasmid_toxin/cell-grow_inhib"/>
</dbReference>
<evidence type="ECO:0000313" key="2">
    <source>
        <dbReference type="Proteomes" id="UP000036277"/>
    </source>
</evidence>
<dbReference type="Proteomes" id="UP000036277">
    <property type="component" value="Unassembled WGS sequence"/>
</dbReference>
<keyword evidence="2" id="KW-1185">Reference proteome</keyword>
<name>A0A0J5FS56_9GAMM</name>
<protein>
    <submittedName>
        <fullName evidence="1">MazF family transcriptional regulator</fullName>
    </submittedName>
</protein>
<dbReference type="GO" id="GO:0006402">
    <property type="term" value="P:mRNA catabolic process"/>
    <property type="evidence" value="ECO:0007669"/>
    <property type="project" value="TreeGrafter"/>
</dbReference>
<evidence type="ECO:0000313" key="1">
    <source>
        <dbReference type="EMBL" id="KMJ45106.1"/>
    </source>
</evidence>
<dbReference type="RefSeq" id="WP_047963308.1">
    <property type="nucleotide sequence ID" value="NZ_CAWMBG010000064.1"/>
</dbReference>
<dbReference type="STRING" id="880157.AB204_10395"/>
<proteinExistence type="predicted"/>
<sequence>MLPYIPNRNDIIMLDFEPTKGKEIGKYRPALVLSSHEYSKKTGLVICCPISTSIRGGATEVSVDNLDKPSVVSSSLIQTLSWRERKSKFVIQAELEVMDEVLARIIPLIGGNVFFE</sequence>
<organism evidence="1 2">
    <name type="scientific">Xenorhabdus khoisanae</name>
    <dbReference type="NCBI Taxonomy" id="880157"/>
    <lineage>
        <taxon>Bacteria</taxon>
        <taxon>Pseudomonadati</taxon>
        <taxon>Pseudomonadota</taxon>
        <taxon>Gammaproteobacteria</taxon>
        <taxon>Enterobacterales</taxon>
        <taxon>Morganellaceae</taxon>
        <taxon>Xenorhabdus</taxon>
    </lineage>
</organism>
<dbReference type="GO" id="GO:0016075">
    <property type="term" value="P:rRNA catabolic process"/>
    <property type="evidence" value="ECO:0007669"/>
    <property type="project" value="TreeGrafter"/>
</dbReference>
<dbReference type="AlphaFoldDB" id="A0A0J5FS56"/>
<dbReference type="GO" id="GO:0004521">
    <property type="term" value="F:RNA endonuclease activity"/>
    <property type="evidence" value="ECO:0007669"/>
    <property type="project" value="TreeGrafter"/>
</dbReference>
<dbReference type="Pfam" id="PF02452">
    <property type="entry name" value="PemK_toxin"/>
    <property type="match status" value="1"/>
</dbReference>
<dbReference type="SUPFAM" id="SSF50118">
    <property type="entry name" value="Cell growth inhibitor/plasmid maintenance toxic component"/>
    <property type="match status" value="1"/>
</dbReference>
<comment type="caution">
    <text evidence="1">The sequence shown here is derived from an EMBL/GenBank/DDBJ whole genome shotgun (WGS) entry which is preliminary data.</text>
</comment>
<gene>
    <name evidence="1" type="ORF">AB204_10395</name>
</gene>
<dbReference type="GO" id="GO:0003677">
    <property type="term" value="F:DNA binding"/>
    <property type="evidence" value="ECO:0007669"/>
    <property type="project" value="InterPro"/>
</dbReference>
<dbReference type="PANTHER" id="PTHR33988">
    <property type="entry name" value="ENDORIBONUCLEASE MAZF-RELATED"/>
    <property type="match status" value="1"/>
</dbReference>